<organism evidence="1 2">
    <name type="scientific">Parasutterella muris</name>
    <dbReference type="NCBI Taxonomy" id="2565572"/>
    <lineage>
        <taxon>Bacteria</taxon>
        <taxon>Pseudomonadati</taxon>
        <taxon>Pseudomonadota</taxon>
        <taxon>Betaproteobacteria</taxon>
        <taxon>Burkholderiales</taxon>
        <taxon>Sutterellaceae</taxon>
        <taxon>Parasutterella</taxon>
    </lineage>
</organism>
<evidence type="ECO:0000313" key="2">
    <source>
        <dbReference type="Proteomes" id="UP000472580"/>
    </source>
</evidence>
<dbReference type="RefSeq" id="WP_160335279.1">
    <property type="nucleotide sequence ID" value="NZ_WSRP01000016.1"/>
</dbReference>
<dbReference type="Proteomes" id="UP000472580">
    <property type="component" value="Unassembled WGS sequence"/>
</dbReference>
<gene>
    <name evidence="1" type="ORF">E5987_06460</name>
</gene>
<dbReference type="EMBL" id="WSRP01000016">
    <property type="protein sequence ID" value="MVX56849.1"/>
    <property type="molecule type" value="Genomic_DNA"/>
</dbReference>
<sequence>MTETPTLAENKVLLCKIEECKLIKAQLKALKEVRKAILFLDKTGTCKNEINALWDKYSKALFALTDRALEL</sequence>
<protein>
    <submittedName>
        <fullName evidence="1">Uncharacterized protein</fullName>
    </submittedName>
</protein>
<dbReference type="AlphaFoldDB" id="A0A6L6YJC5"/>
<keyword evidence="2" id="KW-1185">Reference proteome</keyword>
<proteinExistence type="predicted"/>
<comment type="caution">
    <text evidence="1">The sequence shown here is derived from an EMBL/GenBank/DDBJ whole genome shotgun (WGS) entry which is preliminary data.</text>
</comment>
<evidence type="ECO:0000313" key="1">
    <source>
        <dbReference type="EMBL" id="MVX56849.1"/>
    </source>
</evidence>
<name>A0A6L6YJC5_9BURK</name>
<reference evidence="1 2" key="1">
    <citation type="submission" date="2019-12" db="EMBL/GenBank/DDBJ databases">
        <title>Microbes associate with the intestines of laboratory mice.</title>
        <authorList>
            <person name="Navarre W."/>
            <person name="Wong E."/>
        </authorList>
    </citation>
    <scope>NUCLEOTIDE SEQUENCE [LARGE SCALE GENOMIC DNA]</scope>
    <source>
        <strain evidence="1 2">NM82_D38</strain>
    </source>
</reference>
<accession>A0A6L6YJC5</accession>